<sequence length="536" mass="58502">MPLPDGGAWPPTAQGPILDKITEWSAWYSGDADQLSVFYGGERADGFDDTSRRRLVNRPSQYRGGVVGRVARWWWGEPVAHGDRRSKLHLPLAGDIASTSADLLFSEPPTLTVEHAATQERLDALADNGLRADLLEAAEVCAALGGVYLRTCWDREIRPEGPWLSAVHPDAAVPEWRWGVLTAVTFWRVIAADGKTVIRHLERHEPGAIHHALYEGTQEDLGRSIPLTEHHETAPIADELTDGDVIETGVPSLTAGYIPNMRPNRVWRAIPAAAPLGRSDFAGAEPLMDALDEVYSSLMRDVRIGKGRLVVPSAYLENLGAGQGATFIDREAYEAVDALAGADRMELQAHQFAIRVNDHLTAAEHLMTQIVRTAGYSAQSFGQTGDVAATATEVKARERRSMITRDKKTGYWQPGVAARIENLLAIDREMFGTPVEPSRPRVQFGDSVSEDMLSLANTADVLRRAEAASTEVIVALLHPDWDETQVTEEVKRIKAERGSPVGDPLAIRPVSDALASGDIFADEGQDDEQPDEDTAA</sequence>
<gene>
    <name evidence="2" type="ORF">ITP53_11330</name>
</gene>
<dbReference type="InterPro" id="IPR021145">
    <property type="entry name" value="Portal_protein_SPP1_Gp6-like"/>
</dbReference>
<accession>A0A931A7A8</accession>
<keyword evidence="3" id="KW-1185">Reference proteome</keyword>
<comment type="caution">
    <text evidence="2">The sequence shown here is derived from an EMBL/GenBank/DDBJ whole genome shotgun (WGS) entry which is preliminary data.</text>
</comment>
<evidence type="ECO:0000256" key="1">
    <source>
        <dbReference type="SAM" id="MobiDB-lite"/>
    </source>
</evidence>
<organism evidence="2 3">
    <name type="scientific">Nonomuraea cypriaca</name>
    <dbReference type="NCBI Taxonomy" id="1187855"/>
    <lineage>
        <taxon>Bacteria</taxon>
        <taxon>Bacillati</taxon>
        <taxon>Actinomycetota</taxon>
        <taxon>Actinomycetes</taxon>
        <taxon>Streptosporangiales</taxon>
        <taxon>Streptosporangiaceae</taxon>
        <taxon>Nonomuraea</taxon>
    </lineage>
</organism>
<dbReference type="AlphaFoldDB" id="A0A931A7A8"/>
<evidence type="ECO:0000313" key="2">
    <source>
        <dbReference type="EMBL" id="MBF8186330.1"/>
    </source>
</evidence>
<dbReference type="RefSeq" id="WP_195895309.1">
    <property type="nucleotide sequence ID" value="NZ_JADOGI010000026.1"/>
</dbReference>
<protein>
    <submittedName>
        <fullName evidence="2">Phage portal protein</fullName>
    </submittedName>
</protein>
<name>A0A931A7A8_9ACTN</name>
<feature type="region of interest" description="Disordered" evidence="1">
    <location>
        <begin position="516"/>
        <end position="536"/>
    </location>
</feature>
<proteinExistence type="predicted"/>
<dbReference type="EMBL" id="JADOGI010000026">
    <property type="protein sequence ID" value="MBF8186330.1"/>
    <property type="molecule type" value="Genomic_DNA"/>
</dbReference>
<dbReference type="Proteomes" id="UP000605361">
    <property type="component" value="Unassembled WGS sequence"/>
</dbReference>
<reference evidence="2" key="1">
    <citation type="submission" date="2020-11" db="EMBL/GenBank/DDBJ databases">
        <title>Whole-genome analyses of Nonomuraea sp. K274.</title>
        <authorList>
            <person name="Veyisoglu A."/>
        </authorList>
    </citation>
    <scope>NUCLEOTIDE SEQUENCE</scope>
    <source>
        <strain evidence="2">K274</strain>
    </source>
</reference>
<evidence type="ECO:0000313" key="3">
    <source>
        <dbReference type="Proteomes" id="UP000605361"/>
    </source>
</evidence>
<dbReference type="Pfam" id="PF05133">
    <property type="entry name" value="SPP1_portal"/>
    <property type="match status" value="1"/>
</dbReference>
<feature type="compositionally biased region" description="Acidic residues" evidence="1">
    <location>
        <begin position="520"/>
        <end position="536"/>
    </location>
</feature>